<dbReference type="RefSeq" id="WP_110141907.1">
    <property type="nucleotide sequence ID" value="NZ_QHJG01000006.1"/>
</dbReference>
<sequence length="202" mass="23612">MNQRLVWNFEFTPKTGLSLATLVDKKDEQIKWETRYFWPDNKIIVLNTIDKSLLALTQYKQKHREDCYYLLPGSNYNIKKRREQLIYKPLLKQSNHAAGYGAKIILSDLPDQPLPPDLREIAQQVEQEGIEVYVKKEALIYKLPTNPTVKIELARLEVCNKIYFSLCIEGKSLRLVETISKHLLDEPVSCQYVTFLKNLLKL</sequence>
<evidence type="ECO:0000313" key="1">
    <source>
        <dbReference type="EMBL" id="PWY56816.1"/>
    </source>
</evidence>
<proteinExistence type="predicted"/>
<reference evidence="1 3" key="1">
    <citation type="submission" date="2018-05" db="EMBL/GenBank/DDBJ databases">
        <title>Legionella qingyii sp.nov., whole genome shotgun sequence.</title>
        <authorList>
            <person name="Wu H."/>
            <person name="Zhu Q."/>
            <person name="Hu C."/>
        </authorList>
    </citation>
    <scope>NUCLEOTIDE SEQUENCE [LARGE SCALE GENOMIC DNA]</scope>
    <source>
        <strain evidence="1 3">HEB18</strain>
    </source>
</reference>
<protein>
    <submittedName>
        <fullName evidence="1">Uncharacterized protein</fullName>
    </submittedName>
</protein>
<dbReference type="EMBL" id="RZGX01000007">
    <property type="protein sequence ID" value="RUR23626.1"/>
    <property type="molecule type" value="Genomic_DNA"/>
</dbReference>
<comment type="caution">
    <text evidence="1">The sequence shown here is derived from an EMBL/GenBank/DDBJ whole genome shotgun (WGS) entry which is preliminary data.</text>
</comment>
<dbReference type="OrthoDB" id="5647572at2"/>
<evidence type="ECO:0000313" key="2">
    <source>
        <dbReference type="EMBL" id="RUR23626.1"/>
    </source>
</evidence>
<dbReference type="Proteomes" id="UP000287374">
    <property type="component" value="Unassembled WGS sequence"/>
</dbReference>
<name>A0A317U7F8_9GAMM</name>
<evidence type="ECO:0000313" key="4">
    <source>
        <dbReference type="Proteomes" id="UP000287374"/>
    </source>
</evidence>
<accession>A0A317U7F8</accession>
<dbReference type="Proteomes" id="UP000247152">
    <property type="component" value="Unassembled WGS sequence"/>
</dbReference>
<reference evidence="2 4" key="2">
    <citation type="submission" date="2018-12" db="EMBL/GenBank/DDBJ databases">
        <title>Legionella sp,whole genome shotgun sequence.</title>
        <authorList>
            <person name="Wu H."/>
        </authorList>
    </citation>
    <scope>NUCLEOTIDE SEQUENCE [LARGE SCALE GENOMIC DNA]</scope>
    <source>
        <strain evidence="4">km489</strain>
        <strain evidence="2">Km489</strain>
    </source>
</reference>
<dbReference type="AlphaFoldDB" id="A0A317U7F8"/>
<dbReference type="EMBL" id="QHJG01000006">
    <property type="protein sequence ID" value="PWY56816.1"/>
    <property type="molecule type" value="Genomic_DNA"/>
</dbReference>
<evidence type="ECO:0000313" key="3">
    <source>
        <dbReference type="Proteomes" id="UP000247152"/>
    </source>
</evidence>
<organism evidence="1 3">
    <name type="scientific">Legionella qingyii</name>
    <dbReference type="NCBI Taxonomy" id="2184757"/>
    <lineage>
        <taxon>Bacteria</taxon>
        <taxon>Pseudomonadati</taxon>
        <taxon>Pseudomonadota</taxon>
        <taxon>Gammaproteobacteria</taxon>
        <taxon>Legionellales</taxon>
        <taxon>Legionellaceae</taxon>
        <taxon>Legionella</taxon>
    </lineage>
</organism>
<keyword evidence="4" id="KW-1185">Reference proteome</keyword>
<gene>
    <name evidence="1" type="ORF">DGG96_05265</name>
    <name evidence="2" type="ORF">ELY20_06350</name>
</gene>